<accession>A0A5C3M6E6</accession>
<organism evidence="3 4">
    <name type="scientific">Crucibulum laeve</name>
    <dbReference type="NCBI Taxonomy" id="68775"/>
    <lineage>
        <taxon>Eukaryota</taxon>
        <taxon>Fungi</taxon>
        <taxon>Dikarya</taxon>
        <taxon>Basidiomycota</taxon>
        <taxon>Agaricomycotina</taxon>
        <taxon>Agaricomycetes</taxon>
        <taxon>Agaricomycetidae</taxon>
        <taxon>Agaricales</taxon>
        <taxon>Agaricineae</taxon>
        <taxon>Nidulariaceae</taxon>
        <taxon>Crucibulum</taxon>
    </lineage>
</organism>
<reference evidence="3 4" key="1">
    <citation type="journal article" date="2019" name="Nat. Ecol. Evol.">
        <title>Megaphylogeny resolves global patterns of mushroom evolution.</title>
        <authorList>
            <person name="Varga T."/>
            <person name="Krizsan K."/>
            <person name="Foldi C."/>
            <person name="Dima B."/>
            <person name="Sanchez-Garcia M."/>
            <person name="Sanchez-Ramirez S."/>
            <person name="Szollosi G.J."/>
            <person name="Szarkandi J.G."/>
            <person name="Papp V."/>
            <person name="Albert L."/>
            <person name="Andreopoulos W."/>
            <person name="Angelini C."/>
            <person name="Antonin V."/>
            <person name="Barry K.W."/>
            <person name="Bougher N.L."/>
            <person name="Buchanan P."/>
            <person name="Buyck B."/>
            <person name="Bense V."/>
            <person name="Catcheside P."/>
            <person name="Chovatia M."/>
            <person name="Cooper J."/>
            <person name="Damon W."/>
            <person name="Desjardin D."/>
            <person name="Finy P."/>
            <person name="Geml J."/>
            <person name="Haridas S."/>
            <person name="Hughes K."/>
            <person name="Justo A."/>
            <person name="Karasinski D."/>
            <person name="Kautmanova I."/>
            <person name="Kiss B."/>
            <person name="Kocsube S."/>
            <person name="Kotiranta H."/>
            <person name="LaButti K.M."/>
            <person name="Lechner B.E."/>
            <person name="Liimatainen K."/>
            <person name="Lipzen A."/>
            <person name="Lukacs Z."/>
            <person name="Mihaltcheva S."/>
            <person name="Morgado L.N."/>
            <person name="Niskanen T."/>
            <person name="Noordeloos M.E."/>
            <person name="Ohm R.A."/>
            <person name="Ortiz-Santana B."/>
            <person name="Ovrebo C."/>
            <person name="Racz N."/>
            <person name="Riley R."/>
            <person name="Savchenko A."/>
            <person name="Shiryaev A."/>
            <person name="Soop K."/>
            <person name="Spirin V."/>
            <person name="Szebenyi C."/>
            <person name="Tomsovsky M."/>
            <person name="Tulloss R.E."/>
            <person name="Uehling J."/>
            <person name="Grigoriev I.V."/>
            <person name="Vagvolgyi C."/>
            <person name="Papp T."/>
            <person name="Martin F.M."/>
            <person name="Miettinen O."/>
            <person name="Hibbett D.S."/>
            <person name="Nagy L.G."/>
        </authorList>
    </citation>
    <scope>NUCLEOTIDE SEQUENCE [LARGE SCALE GENOMIC DNA]</scope>
    <source>
        <strain evidence="3 4">CBS 166.37</strain>
    </source>
</reference>
<gene>
    <name evidence="3" type="ORF">BDQ12DRAFT_237472</name>
</gene>
<feature type="region of interest" description="Disordered" evidence="1">
    <location>
        <begin position="218"/>
        <end position="278"/>
    </location>
</feature>
<feature type="compositionally biased region" description="Acidic residues" evidence="1">
    <location>
        <begin position="251"/>
        <end position="275"/>
    </location>
</feature>
<feature type="domain" description="DUF7918" evidence="2">
    <location>
        <begin position="7"/>
        <end position="204"/>
    </location>
</feature>
<dbReference type="Pfam" id="PF25534">
    <property type="entry name" value="DUF7918"/>
    <property type="match status" value="1"/>
</dbReference>
<dbReference type="InterPro" id="IPR057678">
    <property type="entry name" value="DUF7918"/>
</dbReference>
<dbReference type="AlphaFoldDB" id="A0A5C3M6E6"/>
<dbReference type="OrthoDB" id="3364132at2759"/>
<dbReference type="STRING" id="68775.A0A5C3M6E6"/>
<evidence type="ECO:0000313" key="3">
    <source>
        <dbReference type="EMBL" id="TFK36691.1"/>
    </source>
</evidence>
<dbReference type="EMBL" id="ML213612">
    <property type="protein sequence ID" value="TFK36691.1"/>
    <property type="molecule type" value="Genomic_DNA"/>
</dbReference>
<dbReference type="Proteomes" id="UP000308652">
    <property type="component" value="Unassembled WGS sequence"/>
</dbReference>
<evidence type="ECO:0000313" key="4">
    <source>
        <dbReference type="Proteomes" id="UP000308652"/>
    </source>
</evidence>
<dbReference type="PANTHER" id="PTHR36223:SF1">
    <property type="entry name" value="TRANSCRIPTION ELONGATION FACTOR EAF N-TERMINAL DOMAIN-CONTAINING PROTEIN"/>
    <property type="match status" value="1"/>
</dbReference>
<protein>
    <recommendedName>
        <fullName evidence="2">DUF7918 domain-containing protein</fullName>
    </recommendedName>
</protein>
<sequence length="325" mass="36556">MPEGNGFEAWITVNDAKLSEYSVEVGQNGKLVTCWIPSEAGQHFSVQWRSILGKVDTAGNVRVDGLRVGGKIIMRNRPIITKKSGIITSPTTSRPFMFSSLETTDDDRYLCESSPQHLGEILLKIDRVVILNAEPYKGKQAPEHEKIHERANKTTAHRVGFGAEIMTQRKHKLTKTANLETLVTFVFRYRPMDILEASGIAPSSTPDPELQCEFQPEADVEAEDEPQDEPPMKPIGRKRKAVEANQKPQNDDEDDEKEEEEEEAMNEEDASDDYDEVSKEVRALQARLDALIKATSKRNKPPTKKVKFELPPPSLSQEVIDLTFL</sequence>
<dbReference type="PANTHER" id="PTHR36223">
    <property type="entry name" value="BETA-LACTAMASE-TYPE TRANSPEPTIDASE FOLD DOMAIN CONTAINING PROTEIN"/>
    <property type="match status" value="1"/>
</dbReference>
<keyword evidence="4" id="KW-1185">Reference proteome</keyword>
<feature type="compositionally biased region" description="Acidic residues" evidence="1">
    <location>
        <begin position="218"/>
        <end position="228"/>
    </location>
</feature>
<evidence type="ECO:0000256" key="1">
    <source>
        <dbReference type="SAM" id="MobiDB-lite"/>
    </source>
</evidence>
<name>A0A5C3M6E6_9AGAR</name>
<proteinExistence type="predicted"/>
<evidence type="ECO:0000259" key="2">
    <source>
        <dbReference type="Pfam" id="PF25534"/>
    </source>
</evidence>